<keyword evidence="1" id="KW-0812">Transmembrane</keyword>
<evidence type="ECO:0000313" key="2">
    <source>
        <dbReference type="EMBL" id="PJE77685.1"/>
    </source>
</evidence>
<feature type="transmembrane region" description="Helical" evidence="1">
    <location>
        <begin position="97"/>
        <end position="125"/>
    </location>
</feature>
<keyword evidence="1" id="KW-1133">Transmembrane helix</keyword>
<dbReference type="AlphaFoldDB" id="A0A2H9T375"/>
<gene>
    <name evidence="2" type="ORF">CI610_03386</name>
</gene>
<protein>
    <submittedName>
        <fullName evidence="2">Uncharacterized protein</fullName>
    </submittedName>
</protein>
<name>A0A2H9T375_9ZZZZ</name>
<accession>A0A2H9T375</accession>
<sequence length="132" mass="15097">MVTTKLQHDLDNAHLQCVKNKRGKPSYLLLHTISHVRDITLVLSFIKLSPFDCFTLVCKCCSVSDRVATIKPFAFQSRQVGIHIPQCCLLILKCIKLIVHISIFHLSMTMMLLISLFNFCAFNLLPKKYMSN</sequence>
<organism evidence="2">
    <name type="scientific">invertebrate metagenome</name>
    <dbReference type="NCBI Taxonomy" id="1711999"/>
    <lineage>
        <taxon>unclassified sequences</taxon>
        <taxon>metagenomes</taxon>
        <taxon>organismal metagenomes</taxon>
    </lineage>
</organism>
<proteinExistence type="predicted"/>
<comment type="caution">
    <text evidence="2">The sequence shown here is derived from an EMBL/GenBank/DDBJ whole genome shotgun (WGS) entry which is preliminary data.</text>
</comment>
<dbReference type="EMBL" id="NSIT01000430">
    <property type="protein sequence ID" value="PJE77685.1"/>
    <property type="molecule type" value="Genomic_DNA"/>
</dbReference>
<keyword evidence="1" id="KW-0472">Membrane</keyword>
<evidence type="ECO:0000256" key="1">
    <source>
        <dbReference type="SAM" id="Phobius"/>
    </source>
</evidence>
<reference evidence="2" key="1">
    <citation type="journal article" date="2017" name="Appl. Environ. Microbiol.">
        <title>Molecular characterization of an Endozoicomonas-like organism causing infection in king scallop Pecten maximus L.</title>
        <authorList>
            <person name="Cano I."/>
            <person name="van Aerle R."/>
            <person name="Ross S."/>
            <person name="Verner-Jeffreys D.W."/>
            <person name="Paley R.K."/>
            <person name="Rimmer G."/>
            <person name="Ryder D."/>
            <person name="Hooper P."/>
            <person name="Stone D."/>
            <person name="Feist S.W."/>
        </authorList>
    </citation>
    <scope>NUCLEOTIDE SEQUENCE</scope>
</reference>